<accession>C5LZ00</accession>
<keyword evidence="5" id="KW-0206">Cytoskeleton</keyword>
<keyword evidence="8" id="KW-1185">Reference proteome</keyword>
<dbReference type="Pfam" id="PF12317">
    <property type="entry name" value="IFT46_B_C"/>
    <property type="match status" value="1"/>
</dbReference>
<evidence type="ECO:0000256" key="1">
    <source>
        <dbReference type="ARBA" id="ARBA00004120"/>
    </source>
</evidence>
<dbReference type="AlphaFoldDB" id="C5LZ00"/>
<dbReference type="GeneID" id="9037919"/>
<dbReference type="InParanoid" id="C5LZ00"/>
<evidence type="ECO:0000313" key="7">
    <source>
        <dbReference type="EMBL" id="EEQ98009.1"/>
    </source>
</evidence>
<protein>
    <submittedName>
        <fullName evidence="7">Uncharacterized protein</fullName>
    </submittedName>
</protein>
<evidence type="ECO:0000313" key="8">
    <source>
        <dbReference type="Proteomes" id="UP000007800"/>
    </source>
</evidence>
<evidence type="ECO:0000256" key="6">
    <source>
        <dbReference type="ARBA" id="ARBA00023273"/>
    </source>
</evidence>
<keyword evidence="4" id="KW-0969">Cilium</keyword>
<feature type="non-terminal residue" evidence="7">
    <location>
        <position position="55"/>
    </location>
</feature>
<dbReference type="GO" id="GO:0030992">
    <property type="term" value="C:intraciliary transport particle B"/>
    <property type="evidence" value="ECO:0007669"/>
    <property type="project" value="TreeGrafter"/>
</dbReference>
<evidence type="ECO:0000256" key="5">
    <source>
        <dbReference type="ARBA" id="ARBA00023212"/>
    </source>
</evidence>
<name>C5LZ00_PERM5</name>
<dbReference type="InterPro" id="IPR022088">
    <property type="entry name" value="Intraflagellar_transp_cmplxB"/>
</dbReference>
<comment type="similarity">
    <text evidence="2">Belongs to the IFT46 family.</text>
</comment>
<evidence type="ECO:0000256" key="2">
    <source>
        <dbReference type="ARBA" id="ARBA00007700"/>
    </source>
</evidence>
<dbReference type="EMBL" id="GG686838">
    <property type="protein sequence ID" value="EEQ98009.1"/>
    <property type="molecule type" value="Genomic_DNA"/>
</dbReference>
<dbReference type="Proteomes" id="UP000007800">
    <property type="component" value="Unassembled WGS sequence"/>
</dbReference>
<dbReference type="PANTHER" id="PTHR13376:SF0">
    <property type="entry name" value="INTRAFLAGELLAR TRANSPORT PROTEIN 46 HOMOLOG"/>
    <property type="match status" value="1"/>
</dbReference>
<keyword evidence="3" id="KW-0963">Cytoplasm</keyword>
<dbReference type="GO" id="GO:0042073">
    <property type="term" value="P:intraciliary transport"/>
    <property type="evidence" value="ECO:0007669"/>
    <property type="project" value="InterPro"/>
</dbReference>
<dbReference type="PANTHER" id="PTHR13376">
    <property type="entry name" value="INTRAFLAGELLAR TRANSPORT PROTEIN 46 HOMOLOG"/>
    <property type="match status" value="1"/>
</dbReference>
<keyword evidence="6" id="KW-0966">Cell projection</keyword>
<gene>
    <name evidence="7" type="ORF">Pmar_PMAR016086</name>
</gene>
<evidence type="ECO:0000256" key="4">
    <source>
        <dbReference type="ARBA" id="ARBA00023069"/>
    </source>
</evidence>
<comment type="subcellular location">
    <subcellularLocation>
        <location evidence="1">Cytoplasm</location>
        <location evidence="1">Cytoskeleton</location>
        <location evidence="1">Cilium basal body</location>
    </subcellularLocation>
</comment>
<sequence length="55" mass="6238">LNAVGRYQAEDFAHLSVSEEIKDLFGYISRYHPHTVELETPLKPFIPELIPAVGE</sequence>
<dbReference type="GO" id="GO:0005815">
    <property type="term" value="C:microtubule organizing center"/>
    <property type="evidence" value="ECO:0007669"/>
    <property type="project" value="TreeGrafter"/>
</dbReference>
<dbReference type="RefSeq" id="XP_002765292.1">
    <property type="nucleotide sequence ID" value="XM_002765246.1"/>
</dbReference>
<reference evidence="7 8" key="1">
    <citation type="submission" date="2008-07" db="EMBL/GenBank/DDBJ databases">
        <authorList>
            <person name="El-Sayed N."/>
            <person name="Caler E."/>
            <person name="Inman J."/>
            <person name="Amedeo P."/>
            <person name="Hass B."/>
            <person name="Wortman J."/>
        </authorList>
    </citation>
    <scope>NUCLEOTIDE SEQUENCE [LARGE SCALE GENOMIC DNA]</scope>
    <source>
        <strain evidence="8">ATCC 50983 / TXsc</strain>
    </source>
</reference>
<dbReference type="GO" id="GO:0060271">
    <property type="term" value="P:cilium assembly"/>
    <property type="evidence" value="ECO:0007669"/>
    <property type="project" value="TreeGrafter"/>
</dbReference>
<dbReference type="GO" id="GO:0031514">
    <property type="term" value="C:motile cilium"/>
    <property type="evidence" value="ECO:0007669"/>
    <property type="project" value="TreeGrafter"/>
</dbReference>
<evidence type="ECO:0000256" key="3">
    <source>
        <dbReference type="ARBA" id="ARBA00022490"/>
    </source>
</evidence>
<dbReference type="OrthoDB" id="2119217at2759"/>
<proteinExistence type="inferred from homology"/>
<organism evidence="8">
    <name type="scientific">Perkinsus marinus (strain ATCC 50983 / TXsc)</name>
    <dbReference type="NCBI Taxonomy" id="423536"/>
    <lineage>
        <taxon>Eukaryota</taxon>
        <taxon>Sar</taxon>
        <taxon>Alveolata</taxon>
        <taxon>Perkinsozoa</taxon>
        <taxon>Perkinsea</taxon>
        <taxon>Perkinsida</taxon>
        <taxon>Perkinsidae</taxon>
        <taxon>Perkinsus</taxon>
    </lineage>
</organism>
<feature type="non-terminal residue" evidence="7">
    <location>
        <position position="1"/>
    </location>
</feature>